<dbReference type="SUPFAM" id="SSF55785">
    <property type="entry name" value="PYP-like sensor domain (PAS domain)"/>
    <property type="match status" value="1"/>
</dbReference>
<keyword evidence="3" id="KW-1185">Reference proteome</keyword>
<accession>A0A1N7MDC8</accession>
<dbReference type="Gene3D" id="3.30.450.20">
    <property type="entry name" value="PAS domain"/>
    <property type="match status" value="1"/>
</dbReference>
<dbReference type="SMART" id="SM00530">
    <property type="entry name" value="HTH_XRE"/>
    <property type="match status" value="1"/>
</dbReference>
<proteinExistence type="predicted"/>
<evidence type="ECO:0000313" key="2">
    <source>
        <dbReference type="EMBL" id="SIS84047.1"/>
    </source>
</evidence>
<dbReference type="AlphaFoldDB" id="A0A1N7MDC8"/>
<protein>
    <submittedName>
        <fullName evidence="2">Helix-turn-helix</fullName>
    </submittedName>
</protein>
<dbReference type="InterPro" id="IPR035965">
    <property type="entry name" value="PAS-like_dom_sf"/>
</dbReference>
<feature type="domain" description="HTH cro/C1-type" evidence="1">
    <location>
        <begin position="6"/>
        <end position="45"/>
    </location>
</feature>
<dbReference type="CDD" id="cd00093">
    <property type="entry name" value="HTH_XRE"/>
    <property type="match status" value="1"/>
</dbReference>
<organism evidence="2 3">
    <name type="scientific">Insolitispirillum peregrinum</name>
    <dbReference type="NCBI Taxonomy" id="80876"/>
    <lineage>
        <taxon>Bacteria</taxon>
        <taxon>Pseudomonadati</taxon>
        <taxon>Pseudomonadota</taxon>
        <taxon>Alphaproteobacteria</taxon>
        <taxon>Rhodospirillales</taxon>
        <taxon>Novispirillaceae</taxon>
        <taxon>Insolitispirillum</taxon>
    </lineage>
</organism>
<dbReference type="GO" id="GO:0003677">
    <property type="term" value="F:DNA binding"/>
    <property type="evidence" value="ECO:0007669"/>
    <property type="project" value="InterPro"/>
</dbReference>
<reference evidence="2 3" key="1">
    <citation type="submission" date="2017-01" db="EMBL/GenBank/DDBJ databases">
        <authorList>
            <person name="Mah S.A."/>
            <person name="Swanson W.J."/>
            <person name="Moy G.W."/>
            <person name="Vacquier V.D."/>
        </authorList>
    </citation>
    <scope>NUCLEOTIDE SEQUENCE [LARGE SCALE GENOMIC DNA]</scope>
    <source>
        <strain evidence="2 3">DSM 11589</strain>
    </source>
</reference>
<dbReference type="SUPFAM" id="SSF47413">
    <property type="entry name" value="lambda repressor-like DNA-binding domains"/>
    <property type="match status" value="1"/>
</dbReference>
<name>A0A1N7MDC8_9PROT</name>
<evidence type="ECO:0000259" key="1">
    <source>
        <dbReference type="PROSITE" id="PS50943"/>
    </source>
</evidence>
<dbReference type="Proteomes" id="UP000185678">
    <property type="component" value="Unassembled WGS sequence"/>
</dbReference>
<dbReference type="PROSITE" id="PS50943">
    <property type="entry name" value="HTH_CROC1"/>
    <property type="match status" value="1"/>
</dbReference>
<evidence type="ECO:0000313" key="3">
    <source>
        <dbReference type="Proteomes" id="UP000185678"/>
    </source>
</evidence>
<dbReference type="InterPro" id="IPR001387">
    <property type="entry name" value="Cro/C1-type_HTH"/>
</dbReference>
<dbReference type="InterPro" id="IPR010982">
    <property type="entry name" value="Lambda_DNA-bd_dom_sf"/>
</dbReference>
<gene>
    <name evidence="2" type="ORF">SAMN05421779_10447</name>
</gene>
<dbReference type="EMBL" id="FTOA01000004">
    <property type="protein sequence ID" value="SIS84047.1"/>
    <property type="molecule type" value="Genomic_DNA"/>
</dbReference>
<dbReference type="Pfam" id="PF01381">
    <property type="entry name" value="HTH_3"/>
    <property type="match status" value="1"/>
</dbReference>
<sequence>MQERLIRHIRESLGFTQQEFAASLGISQATVSRWEAGRVSPDIEMRRRIHDLARKDRGMVDAPLFALIRRSPSYMALLDMDMRVMALSDTAAALHRLSAREACGVNYRPFFSEDLEEAYNQSLAAGFFTGNTLNVDLCCRMLTLQGETVYMRGTWHIVHRPSNGHPLLIWQGEQISEAEYLSTSAEQGVVRVVGLHEWLEDGMPNGSQIEAVA</sequence>
<dbReference type="STRING" id="80876.SAMN05421779_10447"/>
<dbReference type="Gene3D" id="1.10.260.40">
    <property type="entry name" value="lambda repressor-like DNA-binding domains"/>
    <property type="match status" value="1"/>
</dbReference>